<accession>A0A2S7USI0</accession>
<dbReference type="Pfam" id="PF13710">
    <property type="entry name" value="ACT_5"/>
    <property type="match status" value="1"/>
</dbReference>
<sequence>MTNNKHNETPVAHLSLICTSNSILLERLLQIVRYRGFQVLNMSSNDLDNGDTEVNFLVKGQAKLTTLKKSLETLIDVQQCYLTDDKAKLATLLEMGFSSMNNPFIGNSAQQQAVG</sequence>
<dbReference type="Proteomes" id="UP000239007">
    <property type="component" value="Unassembled WGS sequence"/>
</dbReference>
<reference evidence="1 2" key="1">
    <citation type="submission" date="2016-12" db="EMBL/GenBank/DDBJ databases">
        <title>Diversity of luminous bacteria.</title>
        <authorList>
            <person name="Yoshizawa S."/>
            <person name="Kogure K."/>
        </authorList>
    </citation>
    <scope>NUCLEOTIDE SEQUENCE [LARGE SCALE GENOMIC DNA]</scope>
    <source>
        <strain evidence="1 2">SA4-48</strain>
    </source>
</reference>
<evidence type="ECO:0008006" key="3">
    <source>
        <dbReference type="Google" id="ProtNLM"/>
    </source>
</evidence>
<organism evidence="1 2">
    <name type="scientific">Psychrosphaera saromensis</name>
    <dbReference type="NCBI Taxonomy" id="716813"/>
    <lineage>
        <taxon>Bacteria</taxon>
        <taxon>Pseudomonadati</taxon>
        <taxon>Pseudomonadota</taxon>
        <taxon>Gammaproteobacteria</taxon>
        <taxon>Alteromonadales</taxon>
        <taxon>Pseudoalteromonadaceae</taxon>
        <taxon>Psychrosphaera</taxon>
    </lineage>
</organism>
<proteinExistence type="predicted"/>
<name>A0A2S7USI0_9GAMM</name>
<evidence type="ECO:0000313" key="1">
    <source>
        <dbReference type="EMBL" id="PQJ52708.1"/>
    </source>
</evidence>
<dbReference type="EMBL" id="MSCH01000003">
    <property type="protein sequence ID" value="PQJ52708.1"/>
    <property type="molecule type" value="Genomic_DNA"/>
</dbReference>
<gene>
    <name evidence="1" type="ORF">BTO11_02920</name>
</gene>
<evidence type="ECO:0000313" key="2">
    <source>
        <dbReference type="Proteomes" id="UP000239007"/>
    </source>
</evidence>
<dbReference type="AlphaFoldDB" id="A0A2S7USI0"/>
<keyword evidence="2" id="KW-1185">Reference proteome</keyword>
<comment type="caution">
    <text evidence="1">The sequence shown here is derived from an EMBL/GenBank/DDBJ whole genome shotgun (WGS) entry which is preliminary data.</text>
</comment>
<dbReference type="OrthoDB" id="6198158at2"/>
<protein>
    <recommendedName>
        <fullName evidence="3">Acetolactate synthase</fullName>
    </recommendedName>
</protein>
<dbReference type="RefSeq" id="WP_105051174.1">
    <property type="nucleotide sequence ID" value="NZ_BMYG01000004.1"/>
</dbReference>